<gene>
    <name evidence="1" type="ORF">CBYS24578_00008439</name>
</gene>
<reference evidence="1" key="1">
    <citation type="submission" date="2021-10" db="EMBL/GenBank/DDBJ databases">
        <authorList>
            <person name="Piombo E."/>
        </authorList>
    </citation>
    <scope>NUCLEOTIDE SEQUENCE</scope>
</reference>
<organism evidence="1 2">
    <name type="scientific">Clonostachys byssicola</name>
    <dbReference type="NCBI Taxonomy" id="160290"/>
    <lineage>
        <taxon>Eukaryota</taxon>
        <taxon>Fungi</taxon>
        <taxon>Dikarya</taxon>
        <taxon>Ascomycota</taxon>
        <taxon>Pezizomycotina</taxon>
        <taxon>Sordariomycetes</taxon>
        <taxon>Hypocreomycetidae</taxon>
        <taxon>Hypocreales</taxon>
        <taxon>Bionectriaceae</taxon>
        <taxon>Clonostachys</taxon>
    </lineage>
</organism>
<evidence type="ECO:0000313" key="1">
    <source>
        <dbReference type="EMBL" id="CAG9983929.1"/>
    </source>
</evidence>
<dbReference type="EMBL" id="CABFNO020001379">
    <property type="protein sequence ID" value="CAG9983929.1"/>
    <property type="molecule type" value="Genomic_DNA"/>
</dbReference>
<accession>A0A9N9UER8</accession>
<dbReference type="Proteomes" id="UP000754883">
    <property type="component" value="Unassembled WGS sequence"/>
</dbReference>
<keyword evidence="2" id="KW-1185">Reference proteome</keyword>
<name>A0A9N9UER8_9HYPO</name>
<comment type="caution">
    <text evidence="1">The sequence shown here is derived from an EMBL/GenBank/DDBJ whole genome shotgun (WGS) entry which is preliminary data.</text>
</comment>
<evidence type="ECO:0000313" key="2">
    <source>
        <dbReference type="Proteomes" id="UP000754883"/>
    </source>
</evidence>
<sequence>MQLGTSGQQLPASGVAVVTARPKGILKSGTEPKVPYLLPSTLEFFSILLLISLYTRDCPPFAAWSCNLSRRTSV</sequence>
<proteinExistence type="predicted"/>
<protein>
    <submittedName>
        <fullName evidence="1">Uncharacterized protein</fullName>
    </submittedName>
</protein>
<dbReference type="AlphaFoldDB" id="A0A9N9UER8"/>